<protein>
    <recommendedName>
        <fullName evidence="8">Retrovirus-related Pol polyprotein from transposon TNT 1-94</fullName>
    </recommendedName>
</protein>
<feature type="domain" description="HMA" evidence="4">
    <location>
        <begin position="113"/>
        <end position="179"/>
    </location>
</feature>
<dbReference type="Pfam" id="PF07727">
    <property type="entry name" value="RVT_2"/>
    <property type="match status" value="1"/>
</dbReference>
<dbReference type="InterPro" id="IPR043502">
    <property type="entry name" value="DNA/RNA_pol_sf"/>
</dbReference>
<evidence type="ECO:0000313" key="7">
    <source>
        <dbReference type="Proteomes" id="UP000829196"/>
    </source>
</evidence>
<keyword evidence="2" id="KW-0378">Hydrolase</keyword>
<dbReference type="SUPFAM" id="SSF53098">
    <property type="entry name" value="Ribonuclease H-like"/>
    <property type="match status" value="1"/>
</dbReference>
<dbReference type="OrthoDB" id="1737296at2759"/>
<dbReference type="Proteomes" id="UP000829196">
    <property type="component" value="Unassembled WGS sequence"/>
</dbReference>
<dbReference type="Pfam" id="PF25597">
    <property type="entry name" value="SH3_retrovirus"/>
    <property type="match status" value="1"/>
</dbReference>
<dbReference type="PROSITE" id="PS50846">
    <property type="entry name" value="HMA_2"/>
    <property type="match status" value="2"/>
</dbReference>
<evidence type="ECO:0008006" key="8">
    <source>
        <dbReference type="Google" id="ProtNLM"/>
    </source>
</evidence>
<dbReference type="InterPro" id="IPR036163">
    <property type="entry name" value="HMA_dom_sf"/>
</dbReference>
<dbReference type="CDD" id="cd00371">
    <property type="entry name" value="HMA"/>
    <property type="match status" value="2"/>
</dbReference>
<dbReference type="InterPro" id="IPR013103">
    <property type="entry name" value="RVT_2"/>
</dbReference>
<dbReference type="GO" id="GO:0016787">
    <property type="term" value="F:hydrolase activity"/>
    <property type="evidence" value="ECO:0007669"/>
    <property type="project" value="UniProtKB-KW"/>
</dbReference>
<dbReference type="SUPFAM" id="SSF56672">
    <property type="entry name" value="DNA/RNA polymerases"/>
    <property type="match status" value="1"/>
</dbReference>
<dbReference type="Pfam" id="PF00665">
    <property type="entry name" value="rve"/>
    <property type="match status" value="1"/>
</dbReference>
<feature type="compositionally biased region" description="Basic and acidic residues" evidence="3">
    <location>
        <begin position="87"/>
        <end position="103"/>
    </location>
</feature>
<dbReference type="GO" id="GO:0015074">
    <property type="term" value="P:DNA integration"/>
    <property type="evidence" value="ECO:0007669"/>
    <property type="project" value="InterPro"/>
</dbReference>
<keyword evidence="1" id="KW-0479">Metal-binding</keyword>
<dbReference type="SUPFAM" id="SSF55008">
    <property type="entry name" value="HMA, heavy metal-associated domain"/>
    <property type="match status" value="2"/>
</dbReference>
<feature type="region of interest" description="Disordered" evidence="3">
    <location>
        <begin position="413"/>
        <end position="432"/>
    </location>
</feature>
<feature type="domain" description="HMA" evidence="4">
    <location>
        <begin position="7"/>
        <end position="70"/>
    </location>
</feature>
<accession>A0A8T3AWM6</accession>
<dbReference type="GO" id="GO:0046872">
    <property type="term" value="F:metal ion binding"/>
    <property type="evidence" value="ECO:0007669"/>
    <property type="project" value="UniProtKB-KW"/>
</dbReference>
<dbReference type="InterPro" id="IPR039537">
    <property type="entry name" value="Retrotran_Ty1/copia-like"/>
</dbReference>
<proteinExistence type="predicted"/>
<name>A0A8T3AWM6_DENNO</name>
<sequence>MGTVDRPIIVVLKVEMHCEDCALQVRRSVKGLKGVEAAASDILESKLTVIGKVDPFELRSHVESKTHKKVELIYPATIAVKKEAEGHVGVKAEKPDKDKDQKNADGNWPNPSATSVVLKVQLHCKGCTQRIIKQIYKIKGVDSVSVDSAKDLVTVNGIMTGTDPEKPAMANQSCASSSSRPTSEVVKSTPAISPSLKFVISNLKLLVPHALTPENFPIWSTQIAKLFKANGFAEFLEPKSTDENIDPNQDPQERDALDQNLATAICSTISPAVLPYVIHLESTSGIWSTLHTRFQSSNRSKVIQLKHELHNVSMQGMTMIQYLTEIKKIVDHISSAGSTIDPEDVIIYILNGLPAEYHAFTTSIRTMQSSLSLDNLYSLLISEEIHLKSAALKFPKVPDNQAALFTYRGRGRRGRGRQNLETDRTHIPSSTSKSNGVTCQICKKKGHQADACWHRLNPNYVPTQPSAKQASALLVNTDGATDWYIDSGASSHMTNKPILHGPCKDGLYKIVTNPSRDFKALSADNAGKPDWHSRLGHPNNRTLYHISSLNPVLKISVPTSLCNSCLACKGHKLPFYNSKSISSAPLQLIHSDLWGPSPVASNQGFQYYLIFVDDFSKYVWLFPIMFKSDVTKTFIQFVTQIERQTDRKLKVIRSDGGGEFLNREFRNFTSNAGILHQTSCPYTPEQNGTAERKHRHIVTMIRTLLQQSGLPNSHWLDAALTATYLINRTPSSHPATLTPLQRMFGIQPSYAHLRTFGCECYPLLPPTQRNKLSPTSARCIFIGYSDTMKGYRCLNPDSKTVITSRHVRFNENIFPCKAAVLAGNSVQTIIPPSLLQPTSLIPLKQATVSSSCAELPSVSQYNFDQQHSSDQSSPGDCVAQDLNPVPVQVSTHPMITRLKTGSLKPITKLNLLHTTQPHTDPTTFSEASKSAEWRRAMEEEFLALHKQGTWELVEPPANASIIGSKWTYRTKFNSDGTIARFKARLVAQGNQQEFGLDYRDTFSPVAKLPTIRVLFAIALFFKWSVHQLDVTNAFLHGEIKDIVYMKQPKGFEDSTYPNRVCQLRKAIYGLRQAPRQWYTTFTAYLLQLGFTHSQADPSLLLLHRDRIQIYLLVYVDDILITGNDTKALMALINQLKSRFTMKDLGTAHHFLGIKIDTHPDKYFLSQSVYAQSIINIAELQKCNSVANPCTNKMPVISSEAVPCFSPSVYRQLIGSLQYLTLTRPDIAFAVNTLSQHMHKPEIPHTFLLKKLIRYIKGNIAFGLPITRSNLSLRTFSDADWASDSLTRKSTSGFCTFLGDTLVSWTVKKQPTVSRSSTESEYRALASATADTIWIKRLLRDFRVSHDSPVDIFCDNTSTIALANNPVFHARTKHIEIDQRFVRDHIQTGSIRLLPICTVDQVADILTKPLATHRFQLLRSKLTITQDA</sequence>
<dbReference type="PROSITE" id="PS50994">
    <property type="entry name" value="INTEGRASE"/>
    <property type="match status" value="1"/>
</dbReference>
<dbReference type="EMBL" id="JAGYWB010000013">
    <property type="protein sequence ID" value="KAI0500537.1"/>
    <property type="molecule type" value="Genomic_DNA"/>
</dbReference>
<dbReference type="Pfam" id="PF00403">
    <property type="entry name" value="HMA"/>
    <property type="match status" value="2"/>
</dbReference>
<evidence type="ECO:0000259" key="5">
    <source>
        <dbReference type="PROSITE" id="PS50994"/>
    </source>
</evidence>
<evidence type="ECO:0000259" key="4">
    <source>
        <dbReference type="PROSITE" id="PS50846"/>
    </source>
</evidence>
<dbReference type="InterPro" id="IPR001584">
    <property type="entry name" value="Integrase_cat-core"/>
</dbReference>
<reference evidence="6" key="1">
    <citation type="journal article" date="2022" name="Front. Genet.">
        <title>Chromosome-Scale Assembly of the Dendrobium nobile Genome Provides Insights Into the Molecular Mechanism of the Biosynthesis of the Medicinal Active Ingredient of Dendrobium.</title>
        <authorList>
            <person name="Xu Q."/>
            <person name="Niu S.-C."/>
            <person name="Li K.-L."/>
            <person name="Zheng P.-J."/>
            <person name="Zhang X.-J."/>
            <person name="Jia Y."/>
            <person name="Liu Y."/>
            <person name="Niu Y.-X."/>
            <person name="Yu L.-H."/>
            <person name="Chen D.-F."/>
            <person name="Zhang G.-Q."/>
        </authorList>
    </citation>
    <scope>NUCLEOTIDE SEQUENCE</scope>
    <source>
        <tissue evidence="6">Leaf</tissue>
    </source>
</reference>
<evidence type="ECO:0000256" key="1">
    <source>
        <dbReference type="ARBA" id="ARBA00022723"/>
    </source>
</evidence>
<gene>
    <name evidence="6" type="ORF">KFK09_018751</name>
</gene>
<evidence type="ECO:0000256" key="2">
    <source>
        <dbReference type="ARBA" id="ARBA00022801"/>
    </source>
</evidence>
<dbReference type="InterPro" id="IPR006121">
    <property type="entry name" value="HMA_dom"/>
</dbReference>
<dbReference type="InterPro" id="IPR036397">
    <property type="entry name" value="RNaseH_sf"/>
</dbReference>
<dbReference type="PANTHER" id="PTHR42648">
    <property type="entry name" value="TRANSPOSASE, PUTATIVE-RELATED"/>
    <property type="match status" value="1"/>
</dbReference>
<dbReference type="GO" id="GO:0003676">
    <property type="term" value="F:nucleic acid binding"/>
    <property type="evidence" value="ECO:0007669"/>
    <property type="project" value="InterPro"/>
</dbReference>
<dbReference type="Gene3D" id="3.30.70.100">
    <property type="match status" value="2"/>
</dbReference>
<feature type="region of interest" description="Disordered" evidence="3">
    <location>
        <begin position="87"/>
        <end position="110"/>
    </location>
</feature>
<dbReference type="Gene3D" id="3.30.420.10">
    <property type="entry name" value="Ribonuclease H-like superfamily/Ribonuclease H"/>
    <property type="match status" value="1"/>
</dbReference>
<dbReference type="Pfam" id="PF14223">
    <property type="entry name" value="Retrotran_gag_2"/>
    <property type="match status" value="1"/>
</dbReference>
<feature type="region of interest" description="Disordered" evidence="3">
    <location>
        <begin position="163"/>
        <end position="186"/>
    </location>
</feature>
<comment type="caution">
    <text evidence="6">The sequence shown here is derived from an EMBL/GenBank/DDBJ whole genome shotgun (WGS) entry which is preliminary data.</text>
</comment>
<keyword evidence="7" id="KW-1185">Reference proteome</keyword>
<feature type="domain" description="Integrase catalytic" evidence="5">
    <location>
        <begin position="581"/>
        <end position="747"/>
    </location>
</feature>
<feature type="compositionally biased region" description="Polar residues" evidence="3">
    <location>
        <begin position="170"/>
        <end position="186"/>
    </location>
</feature>
<organism evidence="6 7">
    <name type="scientific">Dendrobium nobile</name>
    <name type="common">Orchid</name>
    <dbReference type="NCBI Taxonomy" id="94219"/>
    <lineage>
        <taxon>Eukaryota</taxon>
        <taxon>Viridiplantae</taxon>
        <taxon>Streptophyta</taxon>
        <taxon>Embryophyta</taxon>
        <taxon>Tracheophyta</taxon>
        <taxon>Spermatophyta</taxon>
        <taxon>Magnoliopsida</taxon>
        <taxon>Liliopsida</taxon>
        <taxon>Asparagales</taxon>
        <taxon>Orchidaceae</taxon>
        <taxon>Epidendroideae</taxon>
        <taxon>Malaxideae</taxon>
        <taxon>Dendrobiinae</taxon>
        <taxon>Dendrobium</taxon>
    </lineage>
</organism>
<dbReference type="InterPro" id="IPR057670">
    <property type="entry name" value="SH3_retrovirus"/>
</dbReference>
<evidence type="ECO:0000256" key="3">
    <source>
        <dbReference type="SAM" id="MobiDB-lite"/>
    </source>
</evidence>
<evidence type="ECO:0000313" key="6">
    <source>
        <dbReference type="EMBL" id="KAI0500537.1"/>
    </source>
</evidence>
<dbReference type="InterPro" id="IPR012337">
    <property type="entry name" value="RNaseH-like_sf"/>
</dbReference>
<dbReference type="PANTHER" id="PTHR42648:SF26">
    <property type="entry name" value="INTEGRASE CATALYTIC DOMAIN-CONTAINING PROTEIN"/>
    <property type="match status" value="1"/>
</dbReference>
<dbReference type="CDD" id="cd09272">
    <property type="entry name" value="RNase_HI_RT_Ty1"/>
    <property type="match status" value="1"/>
</dbReference>